<dbReference type="Pfam" id="PF03221">
    <property type="entry name" value="HTH_Tnp_Tc5"/>
    <property type="match status" value="1"/>
</dbReference>
<dbReference type="Gene3D" id="1.10.10.60">
    <property type="entry name" value="Homeodomain-like"/>
    <property type="match status" value="1"/>
</dbReference>
<dbReference type="EMBL" id="NCKW01005647">
    <property type="protein sequence ID" value="POM72574.1"/>
    <property type="molecule type" value="Genomic_DNA"/>
</dbReference>
<organism evidence="3 4">
    <name type="scientific">Phytophthora palmivora</name>
    <dbReference type="NCBI Taxonomy" id="4796"/>
    <lineage>
        <taxon>Eukaryota</taxon>
        <taxon>Sar</taxon>
        <taxon>Stramenopiles</taxon>
        <taxon>Oomycota</taxon>
        <taxon>Peronosporomycetes</taxon>
        <taxon>Peronosporales</taxon>
        <taxon>Peronosporaceae</taxon>
        <taxon>Phytophthora</taxon>
    </lineage>
</organism>
<dbReference type="Proteomes" id="UP000237271">
    <property type="component" value="Unassembled WGS sequence"/>
</dbReference>
<dbReference type="GO" id="GO:0003677">
    <property type="term" value="F:DNA binding"/>
    <property type="evidence" value="ECO:0007669"/>
    <property type="project" value="UniProtKB-KW"/>
</dbReference>
<dbReference type="PROSITE" id="PS51253">
    <property type="entry name" value="HTH_CENPB"/>
    <property type="match status" value="1"/>
</dbReference>
<evidence type="ECO:0000313" key="4">
    <source>
        <dbReference type="Proteomes" id="UP000237271"/>
    </source>
</evidence>
<proteinExistence type="predicted"/>
<name>A0A2P4Y441_9STRA</name>
<dbReference type="InterPro" id="IPR009057">
    <property type="entry name" value="Homeodomain-like_sf"/>
</dbReference>
<sequence length="182" mass="20606">MGRQCTTVKAVQAHIGRLYVQIAGTASLEADNDTGKAVAKLYPLISMSAERKKKLKQLSSWRRQRKHIELMRSQHKGHHKNLRNIGEAIVLPRDVEEYIVLWLNSTRRGGFPVSAQMLQFKALEVASECSFPADIFTASYSWRKGFIRVRLPIRVRTCQGQTTPEDAEAAAARFELKCVKLP</sequence>
<feature type="domain" description="HTH CENPB-type" evidence="2">
    <location>
        <begin position="83"/>
        <end position="156"/>
    </location>
</feature>
<dbReference type="AlphaFoldDB" id="A0A2P4Y441"/>
<protein>
    <recommendedName>
        <fullName evidence="2">HTH CENPB-type domain-containing protein</fullName>
    </recommendedName>
</protein>
<reference evidence="3 4" key="1">
    <citation type="journal article" date="2017" name="Genome Biol. Evol.">
        <title>Phytophthora megakarya and P. palmivora, closely related causal agents of cacao black pod rot, underwent increases in genome sizes and gene numbers by different mechanisms.</title>
        <authorList>
            <person name="Ali S.S."/>
            <person name="Shao J."/>
            <person name="Lary D.J."/>
            <person name="Kronmiller B."/>
            <person name="Shen D."/>
            <person name="Strem M.D."/>
            <person name="Amoako-Attah I."/>
            <person name="Akrofi A.Y."/>
            <person name="Begoude B.A."/>
            <person name="Ten Hoopen G.M."/>
            <person name="Coulibaly K."/>
            <person name="Kebe B.I."/>
            <person name="Melnick R.L."/>
            <person name="Guiltinan M.J."/>
            <person name="Tyler B.M."/>
            <person name="Meinhardt L.W."/>
            <person name="Bailey B.A."/>
        </authorList>
    </citation>
    <scope>NUCLEOTIDE SEQUENCE [LARGE SCALE GENOMIC DNA]</scope>
    <source>
        <strain evidence="4">sbr112.9</strain>
    </source>
</reference>
<keyword evidence="1" id="KW-0238">DNA-binding</keyword>
<accession>A0A2P4Y441</accession>
<comment type="caution">
    <text evidence="3">The sequence shown here is derived from an EMBL/GenBank/DDBJ whole genome shotgun (WGS) entry which is preliminary data.</text>
</comment>
<evidence type="ECO:0000256" key="1">
    <source>
        <dbReference type="ARBA" id="ARBA00023125"/>
    </source>
</evidence>
<gene>
    <name evidence="3" type="ORF">PHPALM_10684</name>
</gene>
<dbReference type="InterPro" id="IPR006600">
    <property type="entry name" value="HTH_CenpB_DNA-bd_dom"/>
</dbReference>
<keyword evidence="4" id="KW-1185">Reference proteome</keyword>
<dbReference type="OrthoDB" id="102206at2759"/>
<evidence type="ECO:0000259" key="2">
    <source>
        <dbReference type="PROSITE" id="PS51253"/>
    </source>
</evidence>
<evidence type="ECO:0000313" key="3">
    <source>
        <dbReference type="EMBL" id="POM72574.1"/>
    </source>
</evidence>
<dbReference type="SUPFAM" id="SSF46689">
    <property type="entry name" value="Homeodomain-like"/>
    <property type="match status" value="1"/>
</dbReference>